<keyword evidence="3" id="KW-1185">Reference proteome</keyword>
<keyword evidence="1" id="KW-1133">Transmembrane helix</keyword>
<feature type="transmembrane region" description="Helical" evidence="1">
    <location>
        <begin position="20"/>
        <end position="37"/>
    </location>
</feature>
<evidence type="ECO:0000313" key="3">
    <source>
        <dbReference type="Proteomes" id="UP000247536"/>
    </source>
</evidence>
<evidence type="ECO:0000256" key="1">
    <source>
        <dbReference type="SAM" id="Phobius"/>
    </source>
</evidence>
<dbReference type="Proteomes" id="UP000247536">
    <property type="component" value="Unassembled WGS sequence"/>
</dbReference>
<reference evidence="2 3" key="1">
    <citation type="submission" date="2018-06" db="EMBL/GenBank/DDBJ databases">
        <title>Rhizobium wuzhouense sp. nov., isolated from roots of Oryza officinalis.</title>
        <authorList>
            <person name="Yuan T."/>
        </authorList>
    </citation>
    <scope>NUCLEOTIDE SEQUENCE [LARGE SCALE GENOMIC DNA]</scope>
    <source>
        <strain evidence="2 3">W44</strain>
    </source>
</reference>
<evidence type="ECO:0000313" key="2">
    <source>
        <dbReference type="EMBL" id="PYB72429.1"/>
    </source>
</evidence>
<evidence type="ECO:0008006" key="4">
    <source>
        <dbReference type="Google" id="ProtNLM"/>
    </source>
</evidence>
<keyword evidence="1" id="KW-0472">Membrane</keyword>
<gene>
    <name evidence="2" type="ORF">DMY87_14950</name>
</gene>
<comment type="caution">
    <text evidence="2">The sequence shown here is derived from an EMBL/GenBank/DDBJ whole genome shotgun (WGS) entry which is preliminary data.</text>
</comment>
<name>A0ABX5NPI6_9HYPH</name>
<organism evidence="2 3">
    <name type="scientific">Rhizobium wuzhouense</name>
    <dbReference type="NCBI Taxonomy" id="1986026"/>
    <lineage>
        <taxon>Bacteria</taxon>
        <taxon>Pseudomonadati</taxon>
        <taxon>Pseudomonadota</taxon>
        <taxon>Alphaproteobacteria</taxon>
        <taxon>Hyphomicrobiales</taxon>
        <taxon>Rhizobiaceae</taxon>
        <taxon>Rhizobium/Agrobacterium group</taxon>
        <taxon>Rhizobium</taxon>
    </lineage>
</organism>
<sequence>MIMDDPNLRDETRVRPHSHLAAVIVSLFASLLLLFGGDVSGRFHSGPSVAGALSRSDTGQAVAGGHGDTRFLTSADQSVRPKLRPWVSGDGCLPVDVPSLWTCRLGDLTRQSSAALLHPAAPHPYWSRAPPEIQLPA</sequence>
<dbReference type="EMBL" id="QJRY01000005">
    <property type="protein sequence ID" value="PYB72429.1"/>
    <property type="molecule type" value="Genomic_DNA"/>
</dbReference>
<accession>A0ABX5NPI6</accession>
<proteinExistence type="predicted"/>
<keyword evidence="1" id="KW-0812">Transmembrane</keyword>
<protein>
    <recommendedName>
        <fullName evidence="4">DUF2946 domain-containing protein</fullName>
    </recommendedName>
</protein>